<dbReference type="AlphaFoldDB" id="A0A5N7AUM1"/>
<protein>
    <submittedName>
        <fullName evidence="1">Uncharacterized protein</fullName>
    </submittedName>
</protein>
<keyword evidence="2" id="KW-1185">Reference proteome</keyword>
<reference evidence="1 2" key="1">
    <citation type="submission" date="2019-04" db="EMBL/GenBank/DDBJ databases">
        <title>Friends and foes A comparative genomics studyof 23 Aspergillus species from section Flavi.</title>
        <authorList>
            <consortium name="DOE Joint Genome Institute"/>
            <person name="Kjaerbolling I."/>
            <person name="Vesth T."/>
            <person name="Frisvad J.C."/>
            <person name="Nybo J.L."/>
            <person name="Theobald S."/>
            <person name="Kildgaard S."/>
            <person name="Isbrandt T."/>
            <person name="Kuo A."/>
            <person name="Sato A."/>
            <person name="Lyhne E.K."/>
            <person name="Kogle M.E."/>
            <person name="Wiebenga A."/>
            <person name="Kun R.S."/>
            <person name="Lubbers R.J."/>
            <person name="Makela M.R."/>
            <person name="Barry K."/>
            <person name="Chovatia M."/>
            <person name="Clum A."/>
            <person name="Daum C."/>
            <person name="Haridas S."/>
            <person name="He G."/>
            <person name="LaButti K."/>
            <person name="Lipzen A."/>
            <person name="Mondo S."/>
            <person name="Riley R."/>
            <person name="Salamov A."/>
            <person name="Simmons B.A."/>
            <person name="Magnuson J.K."/>
            <person name="Henrissat B."/>
            <person name="Mortensen U.H."/>
            <person name="Larsen T.O."/>
            <person name="Devries R.P."/>
            <person name="Grigoriev I.V."/>
            <person name="Machida M."/>
            <person name="Baker S.E."/>
            <person name="Andersen M.R."/>
        </authorList>
    </citation>
    <scope>NUCLEOTIDE SEQUENCE [LARGE SCALE GENOMIC DNA]</scope>
    <source>
        <strain evidence="1 2">IBT 29228</strain>
    </source>
</reference>
<dbReference type="OrthoDB" id="5422293at2759"/>
<dbReference type="EMBL" id="ML736311">
    <property type="protein sequence ID" value="KAE8373552.1"/>
    <property type="molecule type" value="Genomic_DNA"/>
</dbReference>
<name>A0A5N7AUM1_9EURO</name>
<proteinExistence type="predicted"/>
<dbReference type="Proteomes" id="UP000326198">
    <property type="component" value="Unassembled WGS sequence"/>
</dbReference>
<sequence length="211" mass="24694">MLQSLFPIHTRISLWMQLVRFIHTYESPLCLRGSLIRLSHRHRHPFLALLYLFRARDTPLRSLYRIYEAMAARQYTAIPAEVEYFWHQVRRSWAVHRIPDPNDSDPIRYAILASIAEELADAFNWRLGLELRRDITKNIYHESFDDELPPFVPDGAPCWTSSLPAVDYHLIEDLPDNLRDSSDKLVLEEGGENANFAKRNIVTNSGFFRTV</sequence>
<evidence type="ECO:0000313" key="2">
    <source>
        <dbReference type="Proteomes" id="UP000326198"/>
    </source>
</evidence>
<accession>A0A5N7AUM1</accession>
<evidence type="ECO:0000313" key="1">
    <source>
        <dbReference type="EMBL" id="KAE8373552.1"/>
    </source>
</evidence>
<gene>
    <name evidence="1" type="ORF">BDV26DRAFT_285021</name>
</gene>
<organism evidence="1 2">
    <name type="scientific">Aspergillus bertholletiae</name>
    <dbReference type="NCBI Taxonomy" id="1226010"/>
    <lineage>
        <taxon>Eukaryota</taxon>
        <taxon>Fungi</taxon>
        <taxon>Dikarya</taxon>
        <taxon>Ascomycota</taxon>
        <taxon>Pezizomycotina</taxon>
        <taxon>Eurotiomycetes</taxon>
        <taxon>Eurotiomycetidae</taxon>
        <taxon>Eurotiales</taxon>
        <taxon>Aspergillaceae</taxon>
        <taxon>Aspergillus</taxon>
        <taxon>Aspergillus subgen. Circumdati</taxon>
    </lineage>
</organism>